<dbReference type="EMBL" id="CH902618">
    <property type="protein sequence ID" value="EDV38685.1"/>
    <property type="molecule type" value="Genomic_DNA"/>
</dbReference>
<reference evidence="3 4" key="1">
    <citation type="journal article" date="2007" name="Nature">
        <title>Evolution of genes and genomes on the Drosophila phylogeny.</title>
        <authorList>
            <consortium name="Drosophila 12 Genomes Consortium"/>
            <person name="Clark A.G."/>
            <person name="Eisen M.B."/>
            <person name="Smith D.R."/>
            <person name="Bergman C.M."/>
            <person name="Oliver B."/>
            <person name="Markow T.A."/>
            <person name="Kaufman T.C."/>
            <person name="Kellis M."/>
            <person name="Gelbart W."/>
            <person name="Iyer V.N."/>
            <person name="Pollard D.A."/>
            <person name="Sackton T.B."/>
            <person name="Larracuente A.M."/>
            <person name="Singh N.D."/>
            <person name="Abad J.P."/>
            <person name="Abt D.N."/>
            <person name="Adryan B."/>
            <person name="Aguade M."/>
            <person name="Akashi H."/>
            <person name="Anderson W.W."/>
            <person name="Aquadro C.F."/>
            <person name="Ardell D.H."/>
            <person name="Arguello R."/>
            <person name="Artieri C.G."/>
            <person name="Barbash D.A."/>
            <person name="Barker D."/>
            <person name="Barsanti P."/>
            <person name="Batterham P."/>
            <person name="Batzoglou S."/>
            <person name="Begun D."/>
            <person name="Bhutkar A."/>
            <person name="Blanco E."/>
            <person name="Bosak S.A."/>
            <person name="Bradley R.K."/>
            <person name="Brand A.D."/>
            <person name="Brent M.R."/>
            <person name="Brooks A.N."/>
            <person name="Brown R.H."/>
            <person name="Butlin R.K."/>
            <person name="Caggese C."/>
            <person name="Calvi B.R."/>
            <person name="Bernardo de Carvalho A."/>
            <person name="Caspi A."/>
            <person name="Castrezana S."/>
            <person name="Celniker S.E."/>
            <person name="Chang J.L."/>
            <person name="Chapple C."/>
            <person name="Chatterji S."/>
            <person name="Chinwalla A."/>
            <person name="Civetta A."/>
            <person name="Clifton S.W."/>
            <person name="Comeron J.M."/>
            <person name="Costello J.C."/>
            <person name="Coyne J.A."/>
            <person name="Daub J."/>
            <person name="David R.G."/>
            <person name="Delcher A.L."/>
            <person name="Delehaunty K."/>
            <person name="Do C.B."/>
            <person name="Ebling H."/>
            <person name="Edwards K."/>
            <person name="Eickbush T."/>
            <person name="Evans J.D."/>
            <person name="Filipski A."/>
            <person name="Findeiss S."/>
            <person name="Freyhult E."/>
            <person name="Fulton L."/>
            <person name="Fulton R."/>
            <person name="Garcia A.C."/>
            <person name="Gardiner A."/>
            <person name="Garfield D.A."/>
            <person name="Garvin B.E."/>
            <person name="Gibson G."/>
            <person name="Gilbert D."/>
            <person name="Gnerre S."/>
            <person name="Godfrey J."/>
            <person name="Good R."/>
            <person name="Gotea V."/>
            <person name="Gravely B."/>
            <person name="Greenberg A.J."/>
            <person name="Griffiths-Jones S."/>
            <person name="Gross S."/>
            <person name="Guigo R."/>
            <person name="Gustafson E.A."/>
            <person name="Haerty W."/>
            <person name="Hahn M.W."/>
            <person name="Halligan D.L."/>
            <person name="Halpern A.L."/>
            <person name="Halter G.M."/>
            <person name="Han M.V."/>
            <person name="Heger A."/>
            <person name="Hillier L."/>
            <person name="Hinrichs A.S."/>
            <person name="Holmes I."/>
            <person name="Hoskins R.A."/>
            <person name="Hubisz M.J."/>
            <person name="Hultmark D."/>
            <person name="Huntley M.A."/>
            <person name="Jaffe D.B."/>
            <person name="Jagadeeshan S."/>
            <person name="Jeck W.R."/>
            <person name="Johnson J."/>
            <person name="Jones C.D."/>
            <person name="Jordan W.C."/>
            <person name="Karpen G.H."/>
            <person name="Kataoka E."/>
            <person name="Keightley P.D."/>
            <person name="Kheradpour P."/>
            <person name="Kirkness E.F."/>
            <person name="Koerich L.B."/>
            <person name="Kristiansen K."/>
            <person name="Kudrna D."/>
            <person name="Kulathinal R.J."/>
            <person name="Kumar S."/>
            <person name="Kwok R."/>
            <person name="Lander E."/>
            <person name="Langley C.H."/>
            <person name="Lapoint R."/>
            <person name="Lazzaro B.P."/>
            <person name="Lee S.J."/>
            <person name="Levesque L."/>
            <person name="Li R."/>
            <person name="Lin C.F."/>
            <person name="Lin M.F."/>
            <person name="Lindblad-Toh K."/>
            <person name="Llopart A."/>
            <person name="Long M."/>
            <person name="Low L."/>
            <person name="Lozovsky E."/>
            <person name="Lu J."/>
            <person name="Luo M."/>
            <person name="Machado C.A."/>
            <person name="Makalowski W."/>
            <person name="Marzo M."/>
            <person name="Matsuda M."/>
            <person name="Matzkin L."/>
            <person name="McAllister B."/>
            <person name="McBride C.S."/>
            <person name="McKernan B."/>
            <person name="McKernan K."/>
            <person name="Mendez-Lago M."/>
            <person name="Minx P."/>
            <person name="Mollenhauer M.U."/>
            <person name="Montooth K."/>
            <person name="Mount S.M."/>
            <person name="Mu X."/>
            <person name="Myers E."/>
            <person name="Negre B."/>
            <person name="Newfeld S."/>
            <person name="Nielsen R."/>
            <person name="Noor M.A."/>
            <person name="O'Grady P."/>
            <person name="Pachter L."/>
            <person name="Papaceit M."/>
            <person name="Parisi M.J."/>
            <person name="Parisi M."/>
            <person name="Parts L."/>
            <person name="Pedersen J.S."/>
            <person name="Pesole G."/>
            <person name="Phillippy A.M."/>
            <person name="Ponting C.P."/>
            <person name="Pop M."/>
            <person name="Porcelli D."/>
            <person name="Powell J.R."/>
            <person name="Prohaska S."/>
            <person name="Pruitt K."/>
            <person name="Puig M."/>
            <person name="Quesneville H."/>
            <person name="Ram K.R."/>
            <person name="Rand D."/>
            <person name="Rasmussen M.D."/>
            <person name="Reed L.K."/>
            <person name="Reenan R."/>
            <person name="Reily A."/>
            <person name="Remington K.A."/>
            <person name="Rieger T.T."/>
            <person name="Ritchie M.G."/>
            <person name="Robin C."/>
            <person name="Rogers Y.H."/>
            <person name="Rohde C."/>
            <person name="Rozas J."/>
            <person name="Rubenfield M.J."/>
            <person name="Ruiz A."/>
            <person name="Russo S."/>
            <person name="Salzberg S.L."/>
            <person name="Sanchez-Gracia A."/>
            <person name="Saranga D.J."/>
            <person name="Sato H."/>
            <person name="Schaeffer S.W."/>
            <person name="Schatz M.C."/>
            <person name="Schlenke T."/>
            <person name="Schwartz R."/>
            <person name="Segarra C."/>
            <person name="Singh R.S."/>
            <person name="Sirot L."/>
            <person name="Sirota M."/>
            <person name="Sisneros N.B."/>
            <person name="Smith C.D."/>
            <person name="Smith T.F."/>
            <person name="Spieth J."/>
            <person name="Stage D.E."/>
            <person name="Stark A."/>
            <person name="Stephan W."/>
            <person name="Strausberg R.L."/>
            <person name="Strempel S."/>
            <person name="Sturgill D."/>
            <person name="Sutton G."/>
            <person name="Sutton G.G."/>
            <person name="Tao W."/>
            <person name="Teichmann S."/>
            <person name="Tobari Y.N."/>
            <person name="Tomimura Y."/>
            <person name="Tsolas J.M."/>
            <person name="Valente V.L."/>
            <person name="Venter E."/>
            <person name="Venter J.C."/>
            <person name="Vicario S."/>
            <person name="Vieira F.G."/>
            <person name="Vilella A.J."/>
            <person name="Villasante A."/>
            <person name="Walenz B."/>
            <person name="Wang J."/>
            <person name="Wasserman M."/>
            <person name="Watts T."/>
            <person name="Wilson D."/>
            <person name="Wilson R.K."/>
            <person name="Wing R.A."/>
            <person name="Wolfner M.F."/>
            <person name="Wong A."/>
            <person name="Wong G.K."/>
            <person name="Wu C.I."/>
            <person name="Wu G."/>
            <person name="Yamamoto D."/>
            <person name="Yang H.P."/>
            <person name="Yang S.P."/>
            <person name="Yorke J.A."/>
            <person name="Yoshida K."/>
            <person name="Zdobnov E."/>
            <person name="Zhang P."/>
            <person name="Zhang Y."/>
            <person name="Zimin A.V."/>
            <person name="Baldwin J."/>
            <person name="Abdouelleil A."/>
            <person name="Abdulkadir J."/>
            <person name="Abebe A."/>
            <person name="Abera B."/>
            <person name="Abreu J."/>
            <person name="Acer S.C."/>
            <person name="Aftuck L."/>
            <person name="Alexander A."/>
            <person name="An P."/>
            <person name="Anderson E."/>
            <person name="Anderson S."/>
            <person name="Arachi H."/>
            <person name="Azer M."/>
            <person name="Bachantsang P."/>
            <person name="Barry A."/>
            <person name="Bayul T."/>
            <person name="Berlin A."/>
            <person name="Bessette D."/>
            <person name="Bloom T."/>
            <person name="Blye J."/>
            <person name="Boguslavskiy L."/>
            <person name="Bonnet C."/>
            <person name="Boukhgalter B."/>
            <person name="Bourzgui I."/>
            <person name="Brown A."/>
            <person name="Cahill P."/>
            <person name="Channer S."/>
            <person name="Cheshatsang Y."/>
            <person name="Chuda L."/>
            <person name="Citroen M."/>
            <person name="Collymore A."/>
            <person name="Cooke P."/>
            <person name="Costello M."/>
            <person name="D'Aco K."/>
            <person name="Daza R."/>
            <person name="De Haan G."/>
            <person name="DeGray S."/>
            <person name="DeMaso C."/>
            <person name="Dhargay N."/>
            <person name="Dooley K."/>
            <person name="Dooley E."/>
            <person name="Doricent M."/>
            <person name="Dorje P."/>
            <person name="Dorjee K."/>
            <person name="Dupes A."/>
            <person name="Elong R."/>
            <person name="Falk J."/>
            <person name="Farina A."/>
            <person name="Faro S."/>
            <person name="Ferguson D."/>
            <person name="Fisher S."/>
            <person name="Foley C.D."/>
            <person name="Franke A."/>
            <person name="Friedrich D."/>
            <person name="Gadbois L."/>
            <person name="Gearin G."/>
            <person name="Gearin C.R."/>
            <person name="Giannoukos G."/>
            <person name="Goode T."/>
            <person name="Graham J."/>
            <person name="Grandbois E."/>
            <person name="Grewal S."/>
            <person name="Gyaltsen K."/>
            <person name="Hafez N."/>
            <person name="Hagos B."/>
            <person name="Hall J."/>
            <person name="Henson C."/>
            <person name="Hollinger A."/>
            <person name="Honan T."/>
            <person name="Huard M.D."/>
            <person name="Hughes L."/>
            <person name="Hurhula B."/>
            <person name="Husby M.E."/>
            <person name="Kamat A."/>
            <person name="Kanga B."/>
            <person name="Kashin S."/>
            <person name="Khazanovich D."/>
            <person name="Kisner P."/>
            <person name="Lance K."/>
            <person name="Lara M."/>
            <person name="Lee W."/>
            <person name="Lennon N."/>
            <person name="Letendre F."/>
            <person name="LeVine R."/>
            <person name="Lipovsky A."/>
            <person name="Liu X."/>
            <person name="Liu J."/>
            <person name="Liu S."/>
            <person name="Lokyitsang T."/>
            <person name="Lokyitsang Y."/>
            <person name="Lubonja R."/>
            <person name="Lui A."/>
            <person name="MacDonald P."/>
            <person name="Magnisalis V."/>
            <person name="Maru K."/>
            <person name="Matthews C."/>
            <person name="McCusker W."/>
            <person name="McDonough S."/>
            <person name="Mehta T."/>
            <person name="Meldrim J."/>
            <person name="Meneus L."/>
            <person name="Mihai O."/>
            <person name="Mihalev A."/>
            <person name="Mihova T."/>
            <person name="Mittelman R."/>
            <person name="Mlenga V."/>
            <person name="Montmayeur A."/>
            <person name="Mulrain L."/>
            <person name="Navidi A."/>
            <person name="Naylor J."/>
            <person name="Negash T."/>
            <person name="Nguyen T."/>
            <person name="Nguyen N."/>
            <person name="Nicol R."/>
            <person name="Norbu C."/>
            <person name="Norbu N."/>
            <person name="Novod N."/>
            <person name="O'Neill B."/>
            <person name="Osman S."/>
            <person name="Markiewicz E."/>
            <person name="Oyono O.L."/>
            <person name="Patti C."/>
            <person name="Phunkhang P."/>
            <person name="Pierre F."/>
            <person name="Priest M."/>
            <person name="Raghuraman S."/>
            <person name="Rege F."/>
            <person name="Reyes R."/>
            <person name="Rise C."/>
            <person name="Rogov P."/>
            <person name="Ross K."/>
            <person name="Ryan E."/>
            <person name="Settipalli S."/>
            <person name="Shea T."/>
            <person name="Sherpa N."/>
            <person name="Shi L."/>
            <person name="Shih D."/>
            <person name="Sparrow T."/>
            <person name="Spaulding J."/>
            <person name="Stalker J."/>
            <person name="Stange-Thomann N."/>
            <person name="Stavropoulos S."/>
            <person name="Stone C."/>
            <person name="Strader C."/>
            <person name="Tesfaye S."/>
            <person name="Thomson T."/>
            <person name="Thoulutsang Y."/>
            <person name="Thoulutsang D."/>
            <person name="Topham K."/>
            <person name="Topping I."/>
            <person name="Tsamla T."/>
            <person name="Vassiliev H."/>
            <person name="Vo A."/>
            <person name="Wangchuk T."/>
            <person name="Wangdi T."/>
            <person name="Weiand M."/>
            <person name="Wilkinson J."/>
            <person name="Wilson A."/>
            <person name="Yadav S."/>
            <person name="Young G."/>
            <person name="Yu Q."/>
            <person name="Zembek L."/>
            <person name="Zhong D."/>
            <person name="Zimmer A."/>
            <person name="Zwirko Z."/>
            <person name="Jaffe D.B."/>
            <person name="Alvarez P."/>
            <person name="Brockman W."/>
            <person name="Butler J."/>
            <person name="Chin C."/>
            <person name="Gnerre S."/>
            <person name="Grabherr M."/>
            <person name="Kleber M."/>
            <person name="Mauceli E."/>
            <person name="MacCallum I."/>
        </authorList>
    </citation>
    <scope>NUCLEOTIDE SEQUENCE [LARGE SCALE GENOMIC DNA]</scope>
    <source>
        <strain evidence="4">Tucson 14024-0371.13</strain>
    </source>
</reference>
<dbReference type="GO" id="GO:0008061">
    <property type="term" value="F:chitin binding"/>
    <property type="evidence" value="ECO:0007669"/>
    <property type="project" value="InterPro"/>
</dbReference>
<dbReference type="OrthoDB" id="6597859at2759"/>
<proteinExistence type="predicted"/>
<dbReference type="Proteomes" id="UP000007801">
    <property type="component" value="Unassembled WGS sequence"/>
</dbReference>
<sequence>MRPSHQLLSAVFAIAVGWALGESIGPSPRVGSEDDNPCQNVRLSGFVCLDCNTLGYCIHDSSDQWQTVSMLECQSDHSFYCSDEGTFGCTWQSKCLVPQRGPFSCQQPGVFPDPYDCRKYHECSALNVDTPRQCTNGAGYSTLTGDCVLPRESDQCTSQQYSCSKSGQIGAWLGDSRFYYICMSDGSTSFYPLLLKCDDGYIFQNHGCVVSSRNLELQAKETPKCIGNYNYECSTENVWGNSYCKCVDGELKARTCPAGYHFDPKILACRTESGIYDCRDFEVMMCPNNPAKDEYCLCMSSQLEVRSCPKGEVFNEYALLCLSMDEDEKIRLAQEALRIAHS</sequence>
<dbReference type="InterPro" id="IPR036508">
    <property type="entry name" value="Chitin-bd_dom_sf"/>
</dbReference>
<dbReference type="STRING" id="7217.B3M6N5"/>
<accession>B3M6N5</accession>
<feature type="domain" description="Chitin-binding type-2" evidence="2">
    <location>
        <begin position="102"/>
        <end position="158"/>
    </location>
</feature>
<dbReference type="PROSITE" id="PS50940">
    <property type="entry name" value="CHIT_BIND_II"/>
    <property type="match status" value="1"/>
</dbReference>
<keyword evidence="1" id="KW-0732">Signal</keyword>
<dbReference type="AlphaFoldDB" id="B3M6N5"/>
<feature type="signal peptide" evidence="1">
    <location>
        <begin position="1"/>
        <end position="21"/>
    </location>
</feature>
<feature type="chain" id="PRO_5002792054" description="Chitin-binding type-2 domain-containing protein" evidence="1">
    <location>
        <begin position="22"/>
        <end position="342"/>
    </location>
</feature>
<keyword evidence="4" id="KW-1185">Reference proteome</keyword>
<dbReference type="InterPro" id="IPR002557">
    <property type="entry name" value="Chitin-bd_dom"/>
</dbReference>
<evidence type="ECO:0000256" key="1">
    <source>
        <dbReference type="SAM" id="SignalP"/>
    </source>
</evidence>
<organism evidence="3 4">
    <name type="scientific">Drosophila ananassae</name>
    <name type="common">Fruit fly</name>
    <dbReference type="NCBI Taxonomy" id="7217"/>
    <lineage>
        <taxon>Eukaryota</taxon>
        <taxon>Metazoa</taxon>
        <taxon>Ecdysozoa</taxon>
        <taxon>Arthropoda</taxon>
        <taxon>Hexapoda</taxon>
        <taxon>Insecta</taxon>
        <taxon>Pterygota</taxon>
        <taxon>Neoptera</taxon>
        <taxon>Endopterygota</taxon>
        <taxon>Diptera</taxon>
        <taxon>Brachycera</taxon>
        <taxon>Muscomorpha</taxon>
        <taxon>Ephydroidea</taxon>
        <taxon>Drosophilidae</taxon>
        <taxon>Drosophila</taxon>
        <taxon>Sophophora</taxon>
    </lineage>
</organism>
<evidence type="ECO:0000313" key="3">
    <source>
        <dbReference type="EMBL" id="EDV38685.1"/>
    </source>
</evidence>
<dbReference type="OMA" id="RGKFYCQ"/>
<gene>
    <name evidence="3" type="primary">Dana\GF24910</name>
    <name evidence="3" type="synonym">dana_GLEANR_9595</name>
    <name evidence="3" type="ORF">GF24910</name>
</gene>
<dbReference type="GO" id="GO:0005576">
    <property type="term" value="C:extracellular region"/>
    <property type="evidence" value="ECO:0007669"/>
    <property type="project" value="InterPro"/>
</dbReference>
<dbReference type="InParanoid" id="B3M6N5"/>
<dbReference type="Gene3D" id="2.170.140.10">
    <property type="entry name" value="Chitin binding domain"/>
    <property type="match status" value="2"/>
</dbReference>
<dbReference type="eggNOG" id="ENOG502TKUT">
    <property type="taxonomic scope" value="Eukaryota"/>
</dbReference>
<dbReference type="HOGENOM" id="CLU_066078_0_0_1"/>
<protein>
    <recommendedName>
        <fullName evidence="2">Chitin-binding type-2 domain-containing protein</fullName>
    </recommendedName>
</protein>
<dbReference type="Pfam" id="PF01607">
    <property type="entry name" value="CBM_14"/>
    <property type="match status" value="2"/>
</dbReference>
<evidence type="ECO:0000259" key="2">
    <source>
        <dbReference type="PROSITE" id="PS50940"/>
    </source>
</evidence>
<dbReference type="GeneID" id="6507538"/>
<dbReference type="SMART" id="SM00494">
    <property type="entry name" value="ChtBD2"/>
    <property type="match status" value="3"/>
</dbReference>
<name>B3M6N5_DROAN</name>
<dbReference type="KEGG" id="dan:6507538"/>
<dbReference type="SUPFAM" id="SSF57625">
    <property type="entry name" value="Invertebrate chitin-binding proteins"/>
    <property type="match status" value="3"/>
</dbReference>
<dbReference type="PhylomeDB" id="B3M6N5"/>
<evidence type="ECO:0000313" key="4">
    <source>
        <dbReference type="Proteomes" id="UP000007801"/>
    </source>
</evidence>